<protein>
    <recommendedName>
        <fullName evidence="2">Pyrrolo-quinoline quinone repeat domain-containing protein</fullName>
    </recommendedName>
</protein>
<dbReference type="Pfam" id="PF13360">
    <property type="entry name" value="PQQ_2"/>
    <property type="match status" value="2"/>
</dbReference>
<name>A0A3N6LY77_9EURY</name>
<dbReference type="InterPro" id="IPR015943">
    <property type="entry name" value="WD40/YVTN_repeat-like_dom_sf"/>
</dbReference>
<gene>
    <name evidence="3" type="ORF">EA462_15625</name>
</gene>
<evidence type="ECO:0000259" key="2">
    <source>
        <dbReference type="Pfam" id="PF13360"/>
    </source>
</evidence>
<evidence type="ECO:0000313" key="4">
    <source>
        <dbReference type="Proteomes" id="UP000273828"/>
    </source>
</evidence>
<comment type="caution">
    <text evidence="3">The sequence shown here is derived from an EMBL/GenBank/DDBJ whole genome shotgun (WGS) entry which is preliminary data.</text>
</comment>
<evidence type="ECO:0000256" key="1">
    <source>
        <dbReference type="SAM" id="MobiDB-lite"/>
    </source>
</evidence>
<dbReference type="RefSeq" id="WP_124179468.1">
    <property type="nucleotide sequence ID" value="NZ_REFY01000006.1"/>
</dbReference>
<dbReference type="AlphaFoldDB" id="A0A3N6LY77"/>
<dbReference type="InterPro" id="IPR011047">
    <property type="entry name" value="Quinoprotein_ADH-like_sf"/>
</dbReference>
<organism evidence="3 4">
    <name type="scientific">Natrarchaeobius halalkaliphilus</name>
    <dbReference type="NCBI Taxonomy" id="1679091"/>
    <lineage>
        <taxon>Archaea</taxon>
        <taxon>Methanobacteriati</taxon>
        <taxon>Methanobacteriota</taxon>
        <taxon>Stenosarchaea group</taxon>
        <taxon>Halobacteria</taxon>
        <taxon>Halobacteriales</taxon>
        <taxon>Natrialbaceae</taxon>
        <taxon>Natrarchaeobius</taxon>
    </lineage>
</organism>
<accession>A0A3N6LY77</accession>
<dbReference type="PANTHER" id="PTHR34512:SF30">
    <property type="entry name" value="OUTER MEMBRANE PROTEIN ASSEMBLY FACTOR BAMB"/>
    <property type="match status" value="1"/>
</dbReference>
<feature type="compositionally biased region" description="Acidic residues" evidence="1">
    <location>
        <begin position="59"/>
        <end position="80"/>
    </location>
</feature>
<keyword evidence="4" id="KW-1185">Reference proteome</keyword>
<dbReference type="PANTHER" id="PTHR34512">
    <property type="entry name" value="CELL SURFACE PROTEIN"/>
    <property type="match status" value="1"/>
</dbReference>
<proteinExistence type="predicted"/>
<dbReference type="SUPFAM" id="SSF50969">
    <property type="entry name" value="YVTN repeat-like/Quinoprotein amine dehydrogenase"/>
    <property type="match status" value="1"/>
</dbReference>
<feature type="domain" description="Pyrrolo-quinoline quinone repeat" evidence="2">
    <location>
        <begin position="98"/>
        <end position="191"/>
    </location>
</feature>
<sequence length="411" mass="45552">MSREGSNVGGLANRREALRVTSLSILGGLAGCMQPLLEETPDEQSADTHSTPGNGDDAGGSDDDEAPASGEDTDGDDQPDELELTEAWHDLELSHVYVSDGQFVARDSPDVYVLTRDGEVVWSTESSDPDRYSIWPMNGDGFARTDEFAFINYTSFTSEPGEYDGRIYAYDGDDGTELWMHETGLDRLRGLDATTERVYYTGTPFDDEAVPIRALSVDSREIEWERTIGTEHPYGPVLFDSTLYVSDDVLYALDPDTGEIEREHDVSGRFARRGDTLYFTGHESVQAFDLATEAVEWELTLENAIHSQIAVANGTIYAGDDMGYVSAYDADDGSERWEYRLVGSVTGSPRYDDGIVWAFDDTSTVWALDATDGTPLYRRETEAATDDPMAPLEGRVYVPEPYYTAYDVERD</sequence>
<dbReference type="EMBL" id="REFY01000006">
    <property type="protein sequence ID" value="RQG87061.1"/>
    <property type="molecule type" value="Genomic_DNA"/>
</dbReference>
<feature type="region of interest" description="Disordered" evidence="1">
    <location>
        <begin position="34"/>
        <end position="80"/>
    </location>
</feature>
<dbReference type="InterPro" id="IPR018391">
    <property type="entry name" value="PQQ_b-propeller_rpt"/>
</dbReference>
<dbReference type="InterPro" id="IPR002372">
    <property type="entry name" value="PQQ_rpt_dom"/>
</dbReference>
<evidence type="ECO:0000313" key="3">
    <source>
        <dbReference type="EMBL" id="RQG87061.1"/>
    </source>
</evidence>
<dbReference type="SMART" id="SM00564">
    <property type="entry name" value="PQQ"/>
    <property type="match status" value="4"/>
</dbReference>
<reference evidence="3 4" key="1">
    <citation type="submission" date="2018-10" db="EMBL/GenBank/DDBJ databases">
        <title>Natrarchaeobius chitinivorans gen. nov., sp. nov., and Natrarchaeobius haloalkaliphilus sp. nov., alkaliphilic, chitin-utilizing haloarchaea from hypersaline alkaline lakes.</title>
        <authorList>
            <person name="Sorokin D.Y."/>
            <person name="Elcheninov A.G."/>
            <person name="Kostrikina N.A."/>
            <person name="Bale N.J."/>
            <person name="Sinninghe Damste J.S."/>
            <person name="Khijniak T.V."/>
            <person name="Kublanov I.V."/>
            <person name="Toshchakov S.V."/>
        </authorList>
    </citation>
    <scope>NUCLEOTIDE SEQUENCE [LARGE SCALE GENOMIC DNA]</scope>
    <source>
        <strain evidence="3 4">AArcht-Sl</strain>
    </source>
</reference>
<dbReference type="Gene3D" id="2.130.10.10">
    <property type="entry name" value="YVTN repeat-like/Quinoprotein amine dehydrogenase"/>
    <property type="match status" value="2"/>
</dbReference>
<dbReference type="SUPFAM" id="SSF50998">
    <property type="entry name" value="Quinoprotein alcohol dehydrogenase-like"/>
    <property type="match status" value="1"/>
</dbReference>
<dbReference type="PROSITE" id="PS51257">
    <property type="entry name" value="PROKAR_LIPOPROTEIN"/>
    <property type="match status" value="1"/>
</dbReference>
<dbReference type="OrthoDB" id="169171at2157"/>
<dbReference type="Proteomes" id="UP000273828">
    <property type="component" value="Unassembled WGS sequence"/>
</dbReference>
<feature type="domain" description="Pyrrolo-quinoline quinone repeat" evidence="2">
    <location>
        <begin position="282"/>
        <end position="382"/>
    </location>
</feature>
<dbReference type="InterPro" id="IPR011044">
    <property type="entry name" value="Quino_amine_DH_bsu"/>
</dbReference>